<accession>A0AAW9QML4</accession>
<keyword evidence="4" id="KW-1185">Reference proteome</keyword>
<dbReference type="Pfam" id="PF04319">
    <property type="entry name" value="NifZ"/>
    <property type="match status" value="1"/>
</dbReference>
<dbReference type="RefSeq" id="WP_332866520.1">
    <property type="nucleotide sequence ID" value="NZ_JBAFSM010000039.1"/>
</dbReference>
<dbReference type="InterPro" id="IPR007415">
    <property type="entry name" value="Nitrogenase_MoFe_mat_NifZ"/>
</dbReference>
<dbReference type="Proteomes" id="UP001328733">
    <property type="component" value="Unassembled WGS sequence"/>
</dbReference>
<comment type="similarity">
    <text evidence="1">Belongs to the NifZ family.</text>
</comment>
<keyword evidence="2" id="KW-0535">Nitrogen fixation</keyword>
<dbReference type="EMBL" id="JBAFSM010000039">
    <property type="protein sequence ID" value="MEG3439037.1"/>
    <property type="molecule type" value="Genomic_DNA"/>
</dbReference>
<proteinExistence type="inferred from homology"/>
<protein>
    <submittedName>
        <fullName evidence="3">Nitrogen fixation protein NifZ</fullName>
    </submittedName>
</protein>
<evidence type="ECO:0000256" key="1">
    <source>
        <dbReference type="ARBA" id="ARBA00008027"/>
    </source>
</evidence>
<dbReference type="GO" id="GO:0009399">
    <property type="term" value="P:nitrogen fixation"/>
    <property type="evidence" value="ECO:0007669"/>
    <property type="project" value="InterPro"/>
</dbReference>
<reference evidence="3 4" key="1">
    <citation type="submission" date="2024-01" db="EMBL/GenBank/DDBJ databases">
        <title>Genomic insights into the taxonomy and metabolism of the cyanobacterium Pannus brasiliensis CCIBt3594.</title>
        <authorList>
            <person name="Machado M."/>
            <person name="Botero N.B."/>
            <person name="Andreote A.P.D."/>
            <person name="Feitosa A.M.T."/>
            <person name="Popin R."/>
            <person name="Sivonen K."/>
            <person name="Fiore M.F."/>
        </authorList>
    </citation>
    <scope>NUCLEOTIDE SEQUENCE [LARGE SCALE GENOMIC DNA]</scope>
    <source>
        <strain evidence="3 4">CCIBt3594</strain>
    </source>
</reference>
<gene>
    <name evidence="3" type="ORF">V0288_18065</name>
</gene>
<evidence type="ECO:0000256" key="2">
    <source>
        <dbReference type="ARBA" id="ARBA00023231"/>
    </source>
</evidence>
<sequence length="88" mass="9910">MGLTRVDEIEIDDAPIFEMEQKVRLKKMVRNDGTFPGIDIGVTLAKKGDTGYVVSIGTYLQMYYIYAVHFIDAGYVIGCRAKELEPCE</sequence>
<comment type="caution">
    <text evidence="3">The sequence shown here is derived from an EMBL/GenBank/DDBJ whole genome shotgun (WGS) entry which is preliminary data.</text>
</comment>
<name>A0AAW9QML4_9CHRO</name>
<organism evidence="3 4">
    <name type="scientific">Pannus brasiliensis CCIBt3594</name>
    <dbReference type="NCBI Taxonomy" id="1427578"/>
    <lineage>
        <taxon>Bacteria</taxon>
        <taxon>Bacillati</taxon>
        <taxon>Cyanobacteriota</taxon>
        <taxon>Cyanophyceae</taxon>
        <taxon>Oscillatoriophycideae</taxon>
        <taxon>Chroococcales</taxon>
        <taxon>Microcystaceae</taxon>
        <taxon>Pannus</taxon>
    </lineage>
</organism>
<evidence type="ECO:0000313" key="3">
    <source>
        <dbReference type="EMBL" id="MEG3439037.1"/>
    </source>
</evidence>
<dbReference type="AlphaFoldDB" id="A0AAW9QML4"/>
<evidence type="ECO:0000313" key="4">
    <source>
        <dbReference type="Proteomes" id="UP001328733"/>
    </source>
</evidence>